<evidence type="ECO:0000313" key="5">
    <source>
        <dbReference type="Proteomes" id="UP000245137"/>
    </source>
</evidence>
<accession>A0A2U1SPB9</accession>
<dbReference type="SUPFAM" id="SSF54631">
    <property type="entry name" value="CBS-domain pair"/>
    <property type="match status" value="1"/>
</dbReference>
<dbReference type="AlphaFoldDB" id="A0A2U1SPB9"/>
<dbReference type="EMBL" id="PUIV01000021">
    <property type="protein sequence ID" value="PWB93457.1"/>
    <property type="molecule type" value="Genomic_DNA"/>
</dbReference>
<feature type="domain" description="CBS" evidence="3">
    <location>
        <begin position="76"/>
        <end position="131"/>
    </location>
</feature>
<dbReference type="Pfam" id="PF00571">
    <property type="entry name" value="CBS"/>
    <property type="match status" value="2"/>
</dbReference>
<dbReference type="PROSITE" id="PS51371">
    <property type="entry name" value="CBS"/>
    <property type="match status" value="2"/>
</dbReference>
<dbReference type="InterPro" id="IPR051257">
    <property type="entry name" value="Diverse_CBS-Domain"/>
</dbReference>
<dbReference type="PANTHER" id="PTHR43080">
    <property type="entry name" value="CBS DOMAIN-CONTAINING PROTEIN CBSX3, MITOCHONDRIAL"/>
    <property type="match status" value="1"/>
</dbReference>
<name>A0A2U1SPB9_METSR</name>
<sequence length="143" mass="15721">MNVARILARKGAEVVTIAPGRTLLQVAEELTRRGIGALVVVDDDDEVVGLITERDIVGAIARRGVEALCDEVARFMTVDPMSISEDHTLEATMEAMTVERRRHLPVLREGRLAGLVSIGDVVKCRIDEIESERQELRAYIATA</sequence>
<dbReference type="InterPro" id="IPR046342">
    <property type="entry name" value="CBS_dom_sf"/>
</dbReference>
<evidence type="ECO:0000313" key="4">
    <source>
        <dbReference type="EMBL" id="PWB93457.1"/>
    </source>
</evidence>
<feature type="domain" description="CBS" evidence="3">
    <location>
        <begin position="8"/>
        <end position="68"/>
    </location>
</feature>
<dbReference type="SMART" id="SM00116">
    <property type="entry name" value="CBS"/>
    <property type="match status" value="2"/>
</dbReference>
<reference evidence="4 5" key="1">
    <citation type="journal article" date="2018" name="Appl. Microbiol. Biotechnol.">
        <title>Co-cultivation of the strictly anaerobic methanogen Methanosarcina barkeri with aerobic methanotrophs in an oxygen-limited membrane bioreactor.</title>
        <authorList>
            <person name="In 't Zandt M.H."/>
            <person name="van den Bosch T.J.M."/>
            <person name="Rijkers R."/>
            <person name="van Kessel M.A.H.J."/>
            <person name="Jetten M.S.M."/>
            <person name="Welte C.U."/>
        </authorList>
    </citation>
    <scope>NUCLEOTIDE SEQUENCE [LARGE SCALE GENOMIC DNA]</scope>
    <source>
        <strain evidence="4 5">DSM 17706</strain>
    </source>
</reference>
<evidence type="ECO:0000259" key="3">
    <source>
        <dbReference type="PROSITE" id="PS51371"/>
    </source>
</evidence>
<gene>
    <name evidence="4" type="ORF">C5689_13115</name>
</gene>
<dbReference type="Gene3D" id="3.10.580.10">
    <property type="entry name" value="CBS-domain"/>
    <property type="match status" value="1"/>
</dbReference>
<protein>
    <submittedName>
        <fullName evidence="4">Inosine-5-monophosphate dehydrogenase</fullName>
    </submittedName>
</protein>
<keyword evidence="1 2" id="KW-0129">CBS domain</keyword>
<keyword evidence="5" id="KW-1185">Reference proteome</keyword>
<comment type="caution">
    <text evidence="4">The sequence shown here is derived from an EMBL/GenBank/DDBJ whole genome shotgun (WGS) entry which is preliminary data.</text>
</comment>
<organism evidence="4 5">
    <name type="scientific">Methylosinus sporium</name>
    <dbReference type="NCBI Taxonomy" id="428"/>
    <lineage>
        <taxon>Bacteria</taxon>
        <taxon>Pseudomonadati</taxon>
        <taxon>Pseudomonadota</taxon>
        <taxon>Alphaproteobacteria</taxon>
        <taxon>Hyphomicrobiales</taxon>
        <taxon>Methylocystaceae</taxon>
        <taxon>Methylosinus</taxon>
    </lineage>
</organism>
<proteinExistence type="predicted"/>
<evidence type="ECO:0000256" key="1">
    <source>
        <dbReference type="ARBA" id="ARBA00023122"/>
    </source>
</evidence>
<dbReference type="InterPro" id="IPR000644">
    <property type="entry name" value="CBS_dom"/>
</dbReference>
<dbReference type="Proteomes" id="UP000245137">
    <property type="component" value="Unassembled WGS sequence"/>
</dbReference>
<evidence type="ECO:0000256" key="2">
    <source>
        <dbReference type="PROSITE-ProRule" id="PRU00703"/>
    </source>
</evidence>
<dbReference type="RefSeq" id="WP_108917721.1">
    <property type="nucleotide sequence ID" value="NZ_BGJY01000001.1"/>
</dbReference>
<dbReference type="OrthoDB" id="9807125at2"/>
<dbReference type="PANTHER" id="PTHR43080:SF2">
    <property type="entry name" value="CBS DOMAIN-CONTAINING PROTEIN"/>
    <property type="match status" value="1"/>
</dbReference>